<organism evidence="2 3">
    <name type="scientific">Natronospira bacteriovora</name>
    <dbReference type="NCBI Taxonomy" id="3069753"/>
    <lineage>
        <taxon>Bacteria</taxon>
        <taxon>Pseudomonadati</taxon>
        <taxon>Pseudomonadota</taxon>
        <taxon>Gammaproteobacteria</taxon>
        <taxon>Natronospirales</taxon>
        <taxon>Natronospiraceae</taxon>
        <taxon>Natronospira</taxon>
    </lineage>
</organism>
<dbReference type="Gene3D" id="2.30.30.40">
    <property type="entry name" value="SH3 Domains"/>
    <property type="match status" value="1"/>
</dbReference>
<proteinExistence type="predicted"/>
<feature type="domain" description="SH3b" evidence="1">
    <location>
        <begin position="238"/>
        <end position="306"/>
    </location>
</feature>
<accession>A0ABU0W5K4</accession>
<evidence type="ECO:0000313" key="2">
    <source>
        <dbReference type="EMBL" id="MDQ2069203.1"/>
    </source>
</evidence>
<sequence length="307" mass="35108">MTDAGGKLPKNLLRALKALENSPAMKSYKSIFKSINSIEKLDTINTDPHFTRVQKAVDRLIRSDFYNNLQELNNLPEMQLARQAEKASEAMDSHSLENSPAFRFIEKIQEAGSLKALYGLEDSPAMRVIAEMADRLSSTYGPLAFSESYDHLIRLQTEMEERSEDPRKITEYVSEEFRSAPTGPLSREFWLMIIFTLIMDYSAKQNHEEAQAEIISAVEQLERSISAQYKSMLSEEKNEVFYVTSTRLNLRSGPSTEHNVIEVLPPNRKLRLLDMNGGWANVEYFNYLRNKNQSGWVSVEHITLIDG</sequence>
<dbReference type="InterPro" id="IPR003646">
    <property type="entry name" value="SH3-like_bac-type"/>
</dbReference>
<dbReference type="Proteomes" id="UP001239019">
    <property type="component" value="Unassembled WGS sequence"/>
</dbReference>
<dbReference type="Pfam" id="PF08239">
    <property type="entry name" value="SH3_3"/>
    <property type="match status" value="1"/>
</dbReference>
<keyword evidence="3" id="KW-1185">Reference proteome</keyword>
<evidence type="ECO:0000313" key="3">
    <source>
        <dbReference type="Proteomes" id="UP001239019"/>
    </source>
</evidence>
<reference evidence="2 3" key="1">
    <citation type="submission" date="2023-08" db="EMBL/GenBank/DDBJ databases">
        <title>Whole-genome sequencing of halo(alkali)philic microorganisms from hypersaline lakes.</title>
        <authorList>
            <person name="Sorokin D.Y."/>
            <person name="Abbas B."/>
            <person name="Merkel A.Y."/>
        </authorList>
    </citation>
    <scope>NUCLEOTIDE SEQUENCE [LARGE SCALE GENOMIC DNA]</scope>
    <source>
        <strain evidence="2 3">AB-CW4</strain>
    </source>
</reference>
<evidence type="ECO:0000259" key="1">
    <source>
        <dbReference type="PROSITE" id="PS51781"/>
    </source>
</evidence>
<dbReference type="RefSeq" id="WP_306727690.1">
    <property type="nucleotide sequence ID" value="NZ_JAVDDT010000002.1"/>
</dbReference>
<dbReference type="SMART" id="SM00287">
    <property type="entry name" value="SH3b"/>
    <property type="match status" value="1"/>
</dbReference>
<comment type="caution">
    <text evidence="2">The sequence shown here is derived from an EMBL/GenBank/DDBJ whole genome shotgun (WGS) entry which is preliminary data.</text>
</comment>
<dbReference type="PROSITE" id="PS51781">
    <property type="entry name" value="SH3B"/>
    <property type="match status" value="1"/>
</dbReference>
<gene>
    <name evidence="2" type="ORF">RBH19_04900</name>
</gene>
<name>A0ABU0W5K4_9GAMM</name>
<protein>
    <submittedName>
        <fullName evidence="2">SH3 domain-containing protein</fullName>
    </submittedName>
</protein>
<dbReference type="EMBL" id="JAVDDT010000002">
    <property type="protein sequence ID" value="MDQ2069203.1"/>
    <property type="molecule type" value="Genomic_DNA"/>
</dbReference>